<feature type="compositionally biased region" description="Low complexity" evidence="1">
    <location>
        <begin position="392"/>
        <end position="405"/>
    </location>
</feature>
<feature type="compositionally biased region" description="Acidic residues" evidence="1">
    <location>
        <begin position="167"/>
        <end position="188"/>
    </location>
</feature>
<gene>
    <name evidence="2" type="ORF">MYCTH_2312896</name>
</gene>
<feature type="compositionally biased region" description="Low complexity" evidence="1">
    <location>
        <begin position="550"/>
        <end position="566"/>
    </location>
</feature>
<evidence type="ECO:0008006" key="4">
    <source>
        <dbReference type="Google" id="ProtNLM"/>
    </source>
</evidence>
<dbReference type="PANTHER" id="PTHR46007:SF8">
    <property type="entry name" value="C2H2-TYPE DOMAIN-CONTAINING PROTEIN"/>
    <property type="match status" value="1"/>
</dbReference>
<feature type="compositionally biased region" description="Basic and acidic residues" evidence="1">
    <location>
        <begin position="332"/>
        <end position="341"/>
    </location>
</feature>
<feature type="compositionally biased region" description="Low complexity" evidence="1">
    <location>
        <begin position="522"/>
        <end position="539"/>
    </location>
</feature>
<feature type="compositionally biased region" description="Acidic residues" evidence="1">
    <location>
        <begin position="728"/>
        <end position="744"/>
    </location>
</feature>
<feature type="compositionally biased region" description="Basic and acidic residues" evidence="1">
    <location>
        <begin position="924"/>
        <end position="939"/>
    </location>
</feature>
<reference evidence="2 3" key="1">
    <citation type="journal article" date="2011" name="Nat. Biotechnol.">
        <title>Comparative genomic analysis of the thermophilic biomass-degrading fungi Myceliophthora thermophila and Thielavia terrestris.</title>
        <authorList>
            <person name="Berka R.M."/>
            <person name="Grigoriev I.V."/>
            <person name="Otillar R."/>
            <person name="Salamov A."/>
            <person name="Grimwood J."/>
            <person name="Reid I."/>
            <person name="Ishmael N."/>
            <person name="John T."/>
            <person name="Darmond C."/>
            <person name="Moisan M.-C."/>
            <person name="Henrissat B."/>
            <person name="Coutinho P.M."/>
            <person name="Lombard V."/>
            <person name="Natvig D.O."/>
            <person name="Lindquist E."/>
            <person name="Schmutz J."/>
            <person name="Lucas S."/>
            <person name="Harris P."/>
            <person name="Powlowski J."/>
            <person name="Bellemare A."/>
            <person name="Taylor D."/>
            <person name="Butler G."/>
            <person name="de Vries R.P."/>
            <person name="Allijn I.E."/>
            <person name="van den Brink J."/>
            <person name="Ushinsky S."/>
            <person name="Storms R."/>
            <person name="Powell A.J."/>
            <person name="Paulsen I.T."/>
            <person name="Elbourne L.D.H."/>
            <person name="Baker S.E."/>
            <person name="Magnuson J."/>
            <person name="LaBoissiere S."/>
            <person name="Clutterbuck A.J."/>
            <person name="Martinez D."/>
            <person name="Wogulis M."/>
            <person name="de Leon A.L."/>
            <person name="Rey M.W."/>
            <person name="Tsang A."/>
        </authorList>
    </citation>
    <scope>NUCLEOTIDE SEQUENCE [LARGE SCALE GENOMIC DNA]</scope>
    <source>
        <strain evidence="3">ATCC 42464 / BCRC 31852 / DSM 1799</strain>
    </source>
</reference>
<protein>
    <recommendedName>
        <fullName evidence="4">Pathway-specific nitrogen regulator</fullName>
    </recommendedName>
</protein>
<dbReference type="PANTHER" id="PTHR46007">
    <property type="entry name" value="MEDIATOR OF RNA POLYMERASE II TRANSCRIPTION SUBUNIT 12"/>
    <property type="match status" value="1"/>
</dbReference>
<feature type="compositionally biased region" description="Low complexity" evidence="1">
    <location>
        <begin position="110"/>
        <end position="119"/>
    </location>
</feature>
<dbReference type="GO" id="GO:0045944">
    <property type="term" value="P:positive regulation of transcription by RNA polymerase II"/>
    <property type="evidence" value="ECO:0007669"/>
    <property type="project" value="TreeGrafter"/>
</dbReference>
<feature type="compositionally biased region" description="Basic and acidic residues" evidence="1">
    <location>
        <begin position="290"/>
        <end position="315"/>
    </location>
</feature>
<feature type="compositionally biased region" description="Low complexity" evidence="1">
    <location>
        <begin position="1383"/>
        <end position="1406"/>
    </location>
</feature>
<feature type="compositionally biased region" description="Basic and acidic residues" evidence="1">
    <location>
        <begin position="1139"/>
        <end position="1153"/>
    </location>
</feature>
<feature type="compositionally biased region" description="Low complexity" evidence="1">
    <location>
        <begin position="1314"/>
        <end position="1335"/>
    </location>
</feature>
<feature type="compositionally biased region" description="Acidic residues" evidence="1">
    <location>
        <begin position="96"/>
        <end position="109"/>
    </location>
</feature>
<feature type="region of interest" description="Disordered" evidence="1">
    <location>
        <begin position="1472"/>
        <end position="1502"/>
    </location>
</feature>
<feature type="compositionally biased region" description="Low complexity" evidence="1">
    <location>
        <begin position="141"/>
        <end position="156"/>
    </location>
</feature>
<dbReference type="RefSeq" id="XP_003667257.1">
    <property type="nucleotide sequence ID" value="XM_003667209.1"/>
</dbReference>
<feature type="compositionally biased region" description="Low complexity" evidence="1">
    <location>
        <begin position="54"/>
        <end position="75"/>
    </location>
</feature>
<dbReference type="eggNOG" id="ENOG502SAW3">
    <property type="taxonomic scope" value="Eukaryota"/>
</dbReference>
<dbReference type="InParanoid" id="G2QND9"/>
<feature type="region of interest" description="Disordered" evidence="1">
    <location>
        <begin position="832"/>
        <end position="1054"/>
    </location>
</feature>
<feature type="region of interest" description="Disordered" evidence="1">
    <location>
        <begin position="332"/>
        <end position="465"/>
    </location>
</feature>
<feature type="compositionally biased region" description="Acidic residues" evidence="1">
    <location>
        <begin position="1208"/>
        <end position="1217"/>
    </location>
</feature>
<feature type="region of interest" description="Disordered" evidence="1">
    <location>
        <begin position="724"/>
        <end position="746"/>
    </location>
</feature>
<feature type="compositionally biased region" description="Basic residues" evidence="1">
    <location>
        <begin position="1485"/>
        <end position="1502"/>
    </location>
</feature>
<feature type="compositionally biased region" description="Low complexity" evidence="1">
    <location>
        <begin position="970"/>
        <end position="999"/>
    </location>
</feature>
<feature type="compositionally biased region" description="Polar residues" evidence="1">
    <location>
        <begin position="416"/>
        <end position="428"/>
    </location>
</feature>
<dbReference type="InterPro" id="IPR051647">
    <property type="entry name" value="Mediator_comp_sub12"/>
</dbReference>
<feature type="compositionally biased region" description="Acidic residues" evidence="1">
    <location>
        <begin position="1352"/>
        <end position="1381"/>
    </location>
</feature>
<feature type="compositionally biased region" description="Acidic residues" evidence="1">
    <location>
        <begin position="196"/>
        <end position="211"/>
    </location>
</feature>
<dbReference type="GO" id="GO:0003713">
    <property type="term" value="F:transcription coactivator activity"/>
    <property type="evidence" value="ECO:0007669"/>
    <property type="project" value="TreeGrafter"/>
</dbReference>
<keyword evidence="3" id="KW-1185">Reference proteome</keyword>
<dbReference type="GeneID" id="11509808"/>
<dbReference type="VEuPathDB" id="FungiDB:MYCTH_2312896"/>
<dbReference type="EMBL" id="CP003008">
    <property type="protein sequence ID" value="AEO62012.1"/>
    <property type="molecule type" value="Genomic_DNA"/>
</dbReference>
<feature type="compositionally biased region" description="Polar residues" evidence="1">
    <location>
        <begin position="852"/>
        <end position="863"/>
    </location>
</feature>
<feature type="compositionally biased region" description="Pro residues" evidence="1">
    <location>
        <begin position="1105"/>
        <end position="1114"/>
    </location>
</feature>
<dbReference type="Proteomes" id="UP000007322">
    <property type="component" value="Chromosome 7"/>
</dbReference>
<feature type="compositionally biased region" description="Basic and acidic residues" evidence="1">
    <location>
        <begin position="864"/>
        <end position="879"/>
    </location>
</feature>
<dbReference type="GO" id="GO:0016592">
    <property type="term" value="C:mediator complex"/>
    <property type="evidence" value="ECO:0007669"/>
    <property type="project" value="TreeGrafter"/>
</dbReference>
<proteinExistence type="predicted"/>
<feature type="compositionally biased region" description="Acidic residues" evidence="1">
    <location>
        <begin position="1280"/>
        <end position="1290"/>
    </location>
</feature>
<feature type="compositionally biased region" description="Pro residues" evidence="1">
    <location>
        <begin position="943"/>
        <end position="953"/>
    </location>
</feature>
<dbReference type="KEGG" id="mtm:MYCTH_2312896"/>
<evidence type="ECO:0000313" key="2">
    <source>
        <dbReference type="EMBL" id="AEO62012.1"/>
    </source>
</evidence>
<feature type="region of interest" description="Disordered" evidence="1">
    <location>
        <begin position="1208"/>
        <end position="1227"/>
    </location>
</feature>
<dbReference type="HOGENOM" id="CLU_257324_0_0_1"/>
<dbReference type="OrthoDB" id="5369448at2759"/>
<evidence type="ECO:0000256" key="1">
    <source>
        <dbReference type="SAM" id="MobiDB-lite"/>
    </source>
</evidence>
<feature type="region of interest" description="Disordered" evidence="1">
    <location>
        <begin position="1098"/>
        <end position="1160"/>
    </location>
</feature>
<organism evidence="2 3">
    <name type="scientific">Thermothelomyces thermophilus (strain ATCC 42464 / BCRC 31852 / DSM 1799)</name>
    <name type="common">Sporotrichum thermophile</name>
    <dbReference type="NCBI Taxonomy" id="573729"/>
    <lineage>
        <taxon>Eukaryota</taxon>
        <taxon>Fungi</taxon>
        <taxon>Dikarya</taxon>
        <taxon>Ascomycota</taxon>
        <taxon>Pezizomycotina</taxon>
        <taxon>Sordariomycetes</taxon>
        <taxon>Sordariomycetidae</taxon>
        <taxon>Sordariales</taxon>
        <taxon>Chaetomiaceae</taxon>
        <taxon>Thermothelomyces</taxon>
    </lineage>
</organism>
<feature type="region of interest" description="Disordered" evidence="1">
    <location>
        <begin position="515"/>
        <end position="583"/>
    </location>
</feature>
<dbReference type="OMA" id="QIDNHEK"/>
<feature type="compositionally biased region" description="Low complexity" evidence="1">
    <location>
        <begin position="1115"/>
        <end position="1130"/>
    </location>
</feature>
<feature type="compositionally biased region" description="Basic and acidic residues" evidence="1">
    <location>
        <begin position="832"/>
        <end position="851"/>
    </location>
</feature>
<feature type="compositionally biased region" description="Polar residues" evidence="1">
    <location>
        <begin position="897"/>
        <end position="921"/>
    </location>
</feature>
<feature type="region of interest" description="Disordered" evidence="1">
    <location>
        <begin position="1280"/>
        <end position="1411"/>
    </location>
</feature>
<accession>G2QND9</accession>
<sequence length="1502" mass="161515">MPRKAPELDLDFNIYVDPSCLSEPMDGETPATVPPSADEVHETVVPDTPEELVTADATVDADQTAQDATGGAAEQQEPEPPAPEGDIAPLQSEGPAIEEAEQPEVEATEQEPVAEQPETSTEEKLLEEPPAPEDEQPAQPPAADESASSASTEDAPVTPDASPEADSAPEPEQADEPVAEDSAADVDTEPSSGPEPADEPFPEAAAEEEAVAESTVPQDQKDGDVEPQSAEEPVIMDFDRQEEETEATAENAPASDGPVEEDTSAPEVPAEEKPSPESQDILAGNADVETSPRVESDGEEERGPQRNFTDRKTSLRTEALIQAAARAVVAKIEKRKSGDLPDHDDDFDESLITGDSQDTYVPGTDVQDSVGHGSRPLSRQSSESHAVRHIPSRSTSSDEAGDSSSHNGRDDDVFSVRSTRSSLCSLDNDNFHAKTPQAKESLSRRDSYSSTLHHHSSPSPARTVSNFSTISGLSQYDNDYYDSDLSPKHTFIPYDATIKPTRQTTRRMPFRTPSEIRAMQMSSPTPSVFSGSSPVRRSPGSGGGRESSGKRSSLSRLGSPAAAAAAQYSPKGRSTPPRFKSAPPQEAPLVLLHVTLLPLRWAWAGVLESLDSLAVGGKAAGVAAGEEGGCSSTSPEAGAGLPSSAAAAAAAALRAFEPSDQLKSLRDAWRELQDRVGDTVLERGILLPHPQSDYEVLEERLLEALELPLRRRARILECGHYVGPANVDPDESSDEEGYDDEEKEDEKRKKRHWCSTCREEIRYEDLGPGKVFRVKVYASNGLMKAGAWEACWKEMERVDVELEPIVDVAVQNELERLAVLQMELDEQRRRELEMMERTPDPEPEAELKRESTFGQDPGSPSRQQTEHPTSEADLSHMDAQRAMMSSPAPSPGMQLARRTSTPQPSASTTLVRADTPTTYPIDTSEERRLRDEERMREIYGDNPPAPPPAPAPASAPAAAPARLPAPPAPAEQAQHQQQQHQHAHYQQLQHAHSHALTAAAPPPSMPLLTDAPYRHHPQHDPYHTNPLQQQPDDPYDQRGRRQGQQQRPPARPIVLDENSGFVELLMEAFKVLLRDPKNVAIIVLCVFLVVLMKRPGGAPQQLSPAPLPPSPPPQQQQQQQQPPVVQVVPPSLGPAGGYRMDEGHGHGRDDAHAASKGVVTPPSVNAPVMEYVEEVLASMAAPEVDDGLGPVGAAAEPAVVIKQAEDVSAVEEPEAEPVEAGAAQVEEDSAAAEQVAGVEATKAEEGGKVVAPALSLSLPADVCPPRGLEYPITLVGEVPEIGEAESEDDQSSAAPQTPSPPESPADQEAVLEQSAALEPENPEESNASFEAAAAEAEGKPEQDGPAGRCDVDADFEDDDDDEEEEEEEEDSANPDTDDAGEDAAVPAAATTTATSSSTRSASTSPAFLPGPFVTERKTVRVFETVTETVRVSVVTQTETVSTVVTAIPQTVEETVYETETVRITVSVPVEEQKHQQKHQQQQQQKQKKKVQASKGCRRTGWF</sequence>
<evidence type="ECO:0000313" key="3">
    <source>
        <dbReference type="Proteomes" id="UP000007322"/>
    </source>
</evidence>
<feature type="region of interest" description="Disordered" evidence="1">
    <location>
        <begin position="19"/>
        <end position="316"/>
    </location>
</feature>
<name>G2QND9_THET4</name>